<name>A0ABV0YMY4_9TELE</name>
<dbReference type="EMBL" id="JAHRIP010038223">
    <property type="protein sequence ID" value="MEQ2295071.1"/>
    <property type="molecule type" value="Genomic_DNA"/>
</dbReference>
<feature type="region of interest" description="Disordered" evidence="1">
    <location>
        <begin position="1"/>
        <end position="93"/>
    </location>
</feature>
<accession>A0ABV0YMY4</accession>
<dbReference type="Proteomes" id="UP001469553">
    <property type="component" value="Unassembled WGS sequence"/>
</dbReference>
<evidence type="ECO:0000313" key="3">
    <source>
        <dbReference type="Proteomes" id="UP001469553"/>
    </source>
</evidence>
<sequence>MGQILSWIRGPRDAPALQDVTVEEESQSSQSTPKPASQVSTPSTAQFEKAPSGSAMTTKPGVVITAAGGATRSGVTAGAAAKAETAGKDSPKAKPEIKMLKWWNICIQPTCTAVPLNRIQ</sequence>
<feature type="compositionally biased region" description="Polar residues" evidence="1">
    <location>
        <begin position="32"/>
        <end position="46"/>
    </location>
</feature>
<evidence type="ECO:0000256" key="1">
    <source>
        <dbReference type="SAM" id="MobiDB-lite"/>
    </source>
</evidence>
<organism evidence="2 3">
    <name type="scientific">Ameca splendens</name>
    <dbReference type="NCBI Taxonomy" id="208324"/>
    <lineage>
        <taxon>Eukaryota</taxon>
        <taxon>Metazoa</taxon>
        <taxon>Chordata</taxon>
        <taxon>Craniata</taxon>
        <taxon>Vertebrata</taxon>
        <taxon>Euteleostomi</taxon>
        <taxon>Actinopterygii</taxon>
        <taxon>Neopterygii</taxon>
        <taxon>Teleostei</taxon>
        <taxon>Neoteleostei</taxon>
        <taxon>Acanthomorphata</taxon>
        <taxon>Ovalentaria</taxon>
        <taxon>Atherinomorphae</taxon>
        <taxon>Cyprinodontiformes</taxon>
        <taxon>Goodeidae</taxon>
        <taxon>Ameca</taxon>
    </lineage>
</organism>
<protein>
    <submittedName>
        <fullName evidence="2">Uncharacterized protein</fullName>
    </submittedName>
</protein>
<proteinExistence type="predicted"/>
<comment type="caution">
    <text evidence="2">The sequence shown here is derived from an EMBL/GenBank/DDBJ whole genome shotgun (WGS) entry which is preliminary data.</text>
</comment>
<keyword evidence="3" id="KW-1185">Reference proteome</keyword>
<reference evidence="2 3" key="1">
    <citation type="submission" date="2021-06" db="EMBL/GenBank/DDBJ databases">
        <authorList>
            <person name="Palmer J.M."/>
        </authorList>
    </citation>
    <scope>NUCLEOTIDE SEQUENCE [LARGE SCALE GENOMIC DNA]</scope>
    <source>
        <strain evidence="2 3">AS_MEX2019</strain>
        <tissue evidence="2">Muscle</tissue>
    </source>
</reference>
<gene>
    <name evidence="2" type="ORF">AMECASPLE_010425</name>
</gene>
<evidence type="ECO:0000313" key="2">
    <source>
        <dbReference type="EMBL" id="MEQ2295071.1"/>
    </source>
</evidence>